<accession>A0A4S8MUR6</accession>
<gene>
    <name evidence="2" type="ORF">K435DRAFT_621761</name>
</gene>
<evidence type="ECO:0000313" key="3">
    <source>
        <dbReference type="Proteomes" id="UP000297245"/>
    </source>
</evidence>
<dbReference type="AlphaFoldDB" id="A0A4S8MUR6"/>
<protein>
    <submittedName>
        <fullName evidence="2">Uncharacterized protein</fullName>
    </submittedName>
</protein>
<organism evidence="2 3">
    <name type="scientific">Dendrothele bispora (strain CBS 962.96)</name>
    <dbReference type="NCBI Taxonomy" id="1314807"/>
    <lineage>
        <taxon>Eukaryota</taxon>
        <taxon>Fungi</taxon>
        <taxon>Dikarya</taxon>
        <taxon>Basidiomycota</taxon>
        <taxon>Agaricomycotina</taxon>
        <taxon>Agaricomycetes</taxon>
        <taxon>Agaricomycetidae</taxon>
        <taxon>Agaricales</taxon>
        <taxon>Agaricales incertae sedis</taxon>
        <taxon>Dendrothele</taxon>
    </lineage>
</organism>
<dbReference type="Proteomes" id="UP000297245">
    <property type="component" value="Unassembled WGS sequence"/>
</dbReference>
<dbReference type="OrthoDB" id="2158839at2759"/>
<feature type="region of interest" description="Disordered" evidence="1">
    <location>
        <begin position="1"/>
        <end position="25"/>
    </location>
</feature>
<reference evidence="2 3" key="1">
    <citation type="journal article" date="2019" name="Nat. Ecol. Evol.">
        <title>Megaphylogeny resolves global patterns of mushroom evolution.</title>
        <authorList>
            <person name="Varga T."/>
            <person name="Krizsan K."/>
            <person name="Foldi C."/>
            <person name="Dima B."/>
            <person name="Sanchez-Garcia M."/>
            <person name="Sanchez-Ramirez S."/>
            <person name="Szollosi G.J."/>
            <person name="Szarkandi J.G."/>
            <person name="Papp V."/>
            <person name="Albert L."/>
            <person name="Andreopoulos W."/>
            <person name="Angelini C."/>
            <person name="Antonin V."/>
            <person name="Barry K.W."/>
            <person name="Bougher N.L."/>
            <person name="Buchanan P."/>
            <person name="Buyck B."/>
            <person name="Bense V."/>
            <person name="Catcheside P."/>
            <person name="Chovatia M."/>
            <person name="Cooper J."/>
            <person name="Damon W."/>
            <person name="Desjardin D."/>
            <person name="Finy P."/>
            <person name="Geml J."/>
            <person name="Haridas S."/>
            <person name="Hughes K."/>
            <person name="Justo A."/>
            <person name="Karasinski D."/>
            <person name="Kautmanova I."/>
            <person name="Kiss B."/>
            <person name="Kocsube S."/>
            <person name="Kotiranta H."/>
            <person name="LaButti K.M."/>
            <person name="Lechner B.E."/>
            <person name="Liimatainen K."/>
            <person name="Lipzen A."/>
            <person name="Lukacs Z."/>
            <person name="Mihaltcheva S."/>
            <person name="Morgado L.N."/>
            <person name="Niskanen T."/>
            <person name="Noordeloos M.E."/>
            <person name="Ohm R.A."/>
            <person name="Ortiz-Santana B."/>
            <person name="Ovrebo C."/>
            <person name="Racz N."/>
            <person name="Riley R."/>
            <person name="Savchenko A."/>
            <person name="Shiryaev A."/>
            <person name="Soop K."/>
            <person name="Spirin V."/>
            <person name="Szebenyi C."/>
            <person name="Tomsovsky M."/>
            <person name="Tulloss R.E."/>
            <person name="Uehling J."/>
            <person name="Grigoriev I.V."/>
            <person name="Vagvolgyi C."/>
            <person name="Papp T."/>
            <person name="Martin F.M."/>
            <person name="Miettinen O."/>
            <person name="Hibbett D.S."/>
            <person name="Nagy L.G."/>
        </authorList>
    </citation>
    <scope>NUCLEOTIDE SEQUENCE [LARGE SCALE GENOMIC DNA]</scope>
    <source>
        <strain evidence="2 3">CBS 962.96</strain>
    </source>
</reference>
<dbReference type="EMBL" id="ML179040">
    <property type="protein sequence ID" value="THV06978.1"/>
    <property type="molecule type" value="Genomic_DNA"/>
</dbReference>
<evidence type="ECO:0000256" key="1">
    <source>
        <dbReference type="SAM" id="MobiDB-lite"/>
    </source>
</evidence>
<evidence type="ECO:0000313" key="2">
    <source>
        <dbReference type="EMBL" id="THV06978.1"/>
    </source>
</evidence>
<sequence>RQASDPPADPPSPSHSPKKPRTVTSSFKRTFRAHDHAGKKLSRCPLCLGIYLHNIKDCQRETLWDNKTPARCKRNARGHLENPDGLEICTNWQTRNGCTHTKHPNMHECS</sequence>
<feature type="non-terminal residue" evidence="2">
    <location>
        <position position="110"/>
    </location>
</feature>
<name>A0A4S8MUR6_DENBC</name>
<feature type="non-terminal residue" evidence="2">
    <location>
        <position position="1"/>
    </location>
</feature>
<proteinExistence type="predicted"/>
<keyword evidence="3" id="KW-1185">Reference proteome</keyword>